<dbReference type="RefSeq" id="WP_145380381.1">
    <property type="nucleotide sequence ID" value="NZ_CP036270.1"/>
</dbReference>
<evidence type="ECO:0000313" key="2">
    <source>
        <dbReference type="Proteomes" id="UP000319383"/>
    </source>
</evidence>
<dbReference type="EMBL" id="CP036276">
    <property type="protein sequence ID" value="QDU47580.1"/>
    <property type="molecule type" value="Genomic_DNA"/>
</dbReference>
<dbReference type="KEGG" id="sdyn:Mal52_61150"/>
<dbReference type="Proteomes" id="UP000319383">
    <property type="component" value="Chromosome"/>
</dbReference>
<protein>
    <recommendedName>
        <fullName evidence="3">Thioredoxin-like fold domain-containing protein</fullName>
    </recommendedName>
</protein>
<gene>
    <name evidence="1" type="ORF">Mal52_61150</name>
</gene>
<proteinExistence type="predicted"/>
<reference evidence="1 2" key="1">
    <citation type="submission" date="2019-02" db="EMBL/GenBank/DDBJ databases">
        <title>Deep-cultivation of Planctomycetes and their phenomic and genomic characterization uncovers novel biology.</title>
        <authorList>
            <person name="Wiegand S."/>
            <person name="Jogler M."/>
            <person name="Boedeker C."/>
            <person name="Pinto D."/>
            <person name="Vollmers J."/>
            <person name="Rivas-Marin E."/>
            <person name="Kohn T."/>
            <person name="Peeters S.H."/>
            <person name="Heuer A."/>
            <person name="Rast P."/>
            <person name="Oberbeckmann S."/>
            <person name="Bunk B."/>
            <person name="Jeske O."/>
            <person name="Meyerdierks A."/>
            <person name="Storesund J.E."/>
            <person name="Kallscheuer N."/>
            <person name="Luecker S."/>
            <person name="Lage O.M."/>
            <person name="Pohl T."/>
            <person name="Merkel B.J."/>
            <person name="Hornburger P."/>
            <person name="Mueller R.-W."/>
            <person name="Bruemmer F."/>
            <person name="Labrenz M."/>
            <person name="Spormann A.M."/>
            <person name="Op den Camp H."/>
            <person name="Overmann J."/>
            <person name="Amann R."/>
            <person name="Jetten M.S.M."/>
            <person name="Mascher T."/>
            <person name="Medema M.H."/>
            <person name="Devos D.P."/>
            <person name="Kaster A.-K."/>
            <person name="Ovreas L."/>
            <person name="Rohde M."/>
            <person name="Galperin M.Y."/>
            <person name="Jogler C."/>
        </authorList>
    </citation>
    <scope>NUCLEOTIDE SEQUENCE [LARGE SCALE GENOMIC DNA]</scope>
    <source>
        <strain evidence="1 2">Mal52</strain>
    </source>
</reference>
<organism evidence="1 2">
    <name type="scientific">Symmachiella dynata</name>
    <dbReference type="NCBI Taxonomy" id="2527995"/>
    <lineage>
        <taxon>Bacteria</taxon>
        <taxon>Pseudomonadati</taxon>
        <taxon>Planctomycetota</taxon>
        <taxon>Planctomycetia</taxon>
        <taxon>Planctomycetales</taxon>
        <taxon>Planctomycetaceae</taxon>
        <taxon>Symmachiella</taxon>
    </lineage>
</organism>
<dbReference type="OrthoDB" id="2989608at2"/>
<evidence type="ECO:0008006" key="3">
    <source>
        <dbReference type="Google" id="ProtNLM"/>
    </source>
</evidence>
<sequence>MPSETNSVPQVSIILIRETAEQMSGSGCCGRVAGDPCLTGSRDAFQEVRRQQEAFGILHRAVVEFFAEQQQRGELTIVTVDPRNQPYLIPKLLKDVWRYRPGWGKGLCSTLQFFSLPAVIVNGRILSRRGRLLDPDALCHAVNEILTVSKAQSLRQEYS</sequence>
<accession>A0A517ZYR2</accession>
<keyword evidence="2" id="KW-1185">Reference proteome</keyword>
<dbReference type="AlphaFoldDB" id="A0A517ZYR2"/>
<name>A0A517ZYR2_9PLAN</name>
<evidence type="ECO:0000313" key="1">
    <source>
        <dbReference type="EMBL" id="QDU47580.1"/>
    </source>
</evidence>